<dbReference type="AlphaFoldDB" id="A0A1J7K2H2"/>
<proteinExistence type="predicted"/>
<protein>
    <submittedName>
        <fullName evidence="1">Uncharacterized protein</fullName>
    </submittedName>
</protein>
<evidence type="ECO:0000313" key="2">
    <source>
        <dbReference type="Proteomes" id="UP000182658"/>
    </source>
</evidence>
<gene>
    <name evidence="1" type="ORF">CONLIGDRAFT_1654</name>
</gene>
<dbReference type="InParanoid" id="A0A1J7K2H2"/>
<sequence>MLTIVSCNQLGSSWPVFGIDNTGPRHTVHCIPSVAQKRYRMLFCTQCQASLRPQEQHAKCSSCSIGAACRRMGLLYTASVCICPRLLSSELSNRVCNPVKTVGHRESAVVVLVTKTGRVSAVYSLAALPPQPSHHRYATSQPLHKTREP</sequence>
<name>A0A1J7K2H2_9PEZI</name>
<evidence type="ECO:0000313" key="1">
    <source>
        <dbReference type="EMBL" id="OIW34354.1"/>
    </source>
</evidence>
<organism evidence="1 2">
    <name type="scientific">Coniochaeta ligniaria NRRL 30616</name>
    <dbReference type="NCBI Taxonomy" id="1408157"/>
    <lineage>
        <taxon>Eukaryota</taxon>
        <taxon>Fungi</taxon>
        <taxon>Dikarya</taxon>
        <taxon>Ascomycota</taxon>
        <taxon>Pezizomycotina</taxon>
        <taxon>Sordariomycetes</taxon>
        <taxon>Sordariomycetidae</taxon>
        <taxon>Coniochaetales</taxon>
        <taxon>Coniochaetaceae</taxon>
        <taxon>Coniochaeta</taxon>
    </lineage>
</organism>
<keyword evidence="2" id="KW-1185">Reference proteome</keyword>
<reference evidence="1 2" key="1">
    <citation type="submission" date="2016-10" db="EMBL/GenBank/DDBJ databases">
        <title>Draft genome sequence of Coniochaeta ligniaria NRRL30616, a lignocellulolytic fungus for bioabatement of inhibitors in plant biomass hydrolysates.</title>
        <authorList>
            <consortium name="DOE Joint Genome Institute"/>
            <person name="Jimenez D.J."/>
            <person name="Hector R.E."/>
            <person name="Riley R."/>
            <person name="Sun H."/>
            <person name="Grigoriev I.V."/>
            <person name="Van Elsas J.D."/>
            <person name="Nichols N.N."/>
        </authorList>
    </citation>
    <scope>NUCLEOTIDE SEQUENCE [LARGE SCALE GENOMIC DNA]</scope>
    <source>
        <strain evidence="1 2">NRRL 30616</strain>
    </source>
</reference>
<dbReference type="EMBL" id="KV875093">
    <property type="protein sequence ID" value="OIW34354.1"/>
    <property type="molecule type" value="Genomic_DNA"/>
</dbReference>
<accession>A0A1J7K2H2</accession>
<dbReference type="Proteomes" id="UP000182658">
    <property type="component" value="Unassembled WGS sequence"/>
</dbReference>